<gene>
    <name evidence="2" type="ORF">F6R98_10695</name>
</gene>
<dbReference type="KEGG" id="mmob:F6R98_10695"/>
<dbReference type="InParanoid" id="A0A5Q0BMR1"/>
<accession>A0A5Q0BMR1</accession>
<dbReference type="EMBL" id="CP044205">
    <property type="protein sequence ID" value="QFY43026.1"/>
    <property type="molecule type" value="Genomic_DNA"/>
</dbReference>
<dbReference type="AlphaFoldDB" id="A0A5Q0BMR1"/>
<dbReference type="OrthoDB" id="9155427at2"/>
<sequence>MDLKTILILAATTIVAWKILSYFVRLYFRKRRKARLLEKYDDEEIVCLIMNRKFWQGQTPEQLIDSIGQPHDIDRKVLKSKTKETWKYYQVRKGQFSLKVYFENDIVIGWEKK</sequence>
<organism evidence="2 3">
    <name type="scientific">Candidatus Methylospira mobilis</name>
    <dbReference type="NCBI Taxonomy" id="1808979"/>
    <lineage>
        <taxon>Bacteria</taxon>
        <taxon>Pseudomonadati</taxon>
        <taxon>Pseudomonadota</taxon>
        <taxon>Gammaproteobacteria</taxon>
        <taxon>Methylococcales</taxon>
        <taxon>Methylococcaceae</taxon>
        <taxon>Candidatus Methylospira</taxon>
    </lineage>
</organism>
<feature type="transmembrane region" description="Helical" evidence="1">
    <location>
        <begin position="6"/>
        <end position="28"/>
    </location>
</feature>
<dbReference type="Proteomes" id="UP000325755">
    <property type="component" value="Chromosome"/>
</dbReference>
<keyword evidence="1" id="KW-0812">Transmembrane</keyword>
<reference evidence="2 3" key="1">
    <citation type="submission" date="2019-09" db="EMBL/GenBank/DDBJ databases">
        <title>Ecophysiology of the spiral-shaped methanotroph Methylospira mobilis as revealed by the complete genome sequence.</title>
        <authorList>
            <person name="Oshkin I.Y."/>
            <person name="Dedysh S.N."/>
            <person name="Miroshnikov K."/>
            <person name="Danilova O.V."/>
            <person name="Hakobyan A."/>
            <person name="Liesack W."/>
        </authorList>
    </citation>
    <scope>NUCLEOTIDE SEQUENCE [LARGE SCALE GENOMIC DNA]</scope>
    <source>
        <strain evidence="2 3">Shm1</strain>
    </source>
</reference>
<protein>
    <submittedName>
        <fullName evidence="2">DUF2845 domain-containing protein</fullName>
    </submittedName>
</protein>
<keyword evidence="1" id="KW-0472">Membrane</keyword>
<keyword evidence="1" id="KW-1133">Transmembrane helix</keyword>
<evidence type="ECO:0000313" key="3">
    <source>
        <dbReference type="Proteomes" id="UP000325755"/>
    </source>
</evidence>
<dbReference type="RefSeq" id="WP_153249010.1">
    <property type="nucleotide sequence ID" value="NZ_CP044205.1"/>
</dbReference>
<proteinExistence type="predicted"/>
<name>A0A5Q0BMR1_9GAMM</name>
<evidence type="ECO:0000256" key="1">
    <source>
        <dbReference type="SAM" id="Phobius"/>
    </source>
</evidence>
<keyword evidence="3" id="KW-1185">Reference proteome</keyword>
<evidence type="ECO:0000313" key="2">
    <source>
        <dbReference type="EMBL" id="QFY43026.1"/>
    </source>
</evidence>